<name>A0A7J8LMS7_9ROSI</name>
<accession>A0A7J8LMS7</accession>
<evidence type="ECO:0000259" key="1">
    <source>
        <dbReference type="Pfam" id="PF00271"/>
    </source>
</evidence>
<dbReference type="InterPro" id="IPR001650">
    <property type="entry name" value="Helicase_C-like"/>
</dbReference>
<gene>
    <name evidence="2" type="ORF">Golob_012877</name>
</gene>
<dbReference type="Gene3D" id="3.40.50.300">
    <property type="entry name" value="P-loop containing nucleotide triphosphate hydrolases"/>
    <property type="match status" value="1"/>
</dbReference>
<dbReference type="Pfam" id="PF00271">
    <property type="entry name" value="Helicase_C"/>
    <property type="match status" value="1"/>
</dbReference>
<evidence type="ECO:0000313" key="2">
    <source>
        <dbReference type="EMBL" id="MBA0553726.1"/>
    </source>
</evidence>
<dbReference type="InterPro" id="IPR027417">
    <property type="entry name" value="P-loop_NTPase"/>
</dbReference>
<comment type="caution">
    <text evidence="2">The sequence shown here is derived from an EMBL/GenBank/DDBJ whole genome shotgun (WGS) entry which is preliminary data.</text>
</comment>
<feature type="non-terminal residue" evidence="2">
    <location>
        <position position="154"/>
    </location>
</feature>
<sequence length="154" mass="17333">MSSSPIDLNLQIRKWARIVRPQWVKAVGSVGQVLIYDLDGRRHLSKCCREMGCVLDVDPLSIVLGIVHDTLLIIYKLRLRGGIGDWLVYLGVEKIKTHLTIIQEKEQALCSFEMSATSILVATDVAARGLYIPHFGHMMNFDLPNDIASKWMEG</sequence>
<keyword evidence="3" id="KW-1185">Reference proteome</keyword>
<evidence type="ECO:0000313" key="3">
    <source>
        <dbReference type="Proteomes" id="UP000593572"/>
    </source>
</evidence>
<feature type="domain" description="Helicase C-terminal" evidence="1">
    <location>
        <begin position="103"/>
        <end position="148"/>
    </location>
</feature>
<proteinExistence type="predicted"/>
<dbReference type="EMBL" id="JABEZX010000004">
    <property type="protein sequence ID" value="MBA0553726.1"/>
    <property type="molecule type" value="Genomic_DNA"/>
</dbReference>
<dbReference type="SUPFAM" id="SSF52540">
    <property type="entry name" value="P-loop containing nucleoside triphosphate hydrolases"/>
    <property type="match status" value="1"/>
</dbReference>
<dbReference type="AlphaFoldDB" id="A0A7J8LMS7"/>
<reference evidence="2 3" key="1">
    <citation type="journal article" date="2019" name="Genome Biol. Evol.">
        <title>Insights into the evolution of the New World diploid cottons (Gossypium, subgenus Houzingenia) based on genome sequencing.</title>
        <authorList>
            <person name="Grover C.E."/>
            <person name="Arick M.A. 2nd"/>
            <person name="Thrash A."/>
            <person name="Conover J.L."/>
            <person name="Sanders W.S."/>
            <person name="Peterson D.G."/>
            <person name="Frelichowski J.E."/>
            <person name="Scheffler J.A."/>
            <person name="Scheffler B.E."/>
            <person name="Wendel J.F."/>
        </authorList>
    </citation>
    <scope>NUCLEOTIDE SEQUENCE [LARGE SCALE GENOMIC DNA]</scope>
    <source>
        <strain evidence="2">157</strain>
        <tissue evidence="2">Leaf</tissue>
    </source>
</reference>
<dbReference type="Proteomes" id="UP000593572">
    <property type="component" value="Unassembled WGS sequence"/>
</dbReference>
<organism evidence="2 3">
    <name type="scientific">Gossypium lobatum</name>
    <dbReference type="NCBI Taxonomy" id="34289"/>
    <lineage>
        <taxon>Eukaryota</taxon>
        <taxon>Viridiplantae</taxon>
        <taxon>Streptophyta</taxon>
        <taxon>Embryophyta</taxon>
        <taxon>Tracheophyta</taxon>
        <taxon>Spermatophyta</taxon>
        <taxon>Magnoliopsida</taxon>
        <taxon>eudicotyledons</taxon>
        <taxon>Gunneridae</taxon>
        <taxon>Pentapetalae</taxon>
        <taxon>rosids</taxon>
        <taxon>malvids</taxon>
        <taxon>Malvales</taxon>
        <taxon>Malvaceae</taxon>
        <taxon>Malvoideae</taxon>
        <taxon>Gossypium</taxon>
    </lineage>
</organism>
<protein>
    <recommendedName>
        <fullName evidence="1">Helicase C-terminal domain-containing protein</fullName>
    </recommendedName>
</protein>